<comment type="caution">
    <text evidence="1">The sequence shown here is derived from an EMBL/GenBank/DDBJ whole genome shotgun (WGS) entry which is preliminary data.</text>
</comment>
<dbReference type="EMBL" id="BAABAK010000019">
    <property type="protein sequence ID" value="GAA3980074.1"/>
    <property type="molecule type" value="Genomic_DNA"/>
</dbReference>
<reference evidence="2" key="1">
    <citation type="journal article" date="2019" name="Int. J. Syst. Evol. Microbiol.">
        <title>The Global Catalogue of Microorganisms (GCM) 10K type strain sequencing project: providing services to taxonomists for standard genome sequencing and annotation.</title>
        <authorList>
            <consortium name="The Broad Institute Genomics Platform"/>
            <consortium name="The Broad Institute Genome Sequencing Center for Infectious Disease"/>
            <person name="Wu L."/>
            <person name="Ma J."/>
        </authorList>
    </citation>
    <scope>NUCLEOTIDE SEQUENCE [LARGE SCALE GENOMIC DNA]</scope>
    <source>
        <strain evidence="2">JCM 17338</strain>
    </source>
</reference>
<proteinExistence type="predicted"/>
<dbReference type="Proteomes" id="UP001501081">
    <property type="component" value="Unassembled WGS sequence"/>
</dbReference>
<evidence type="ECO:0000313" key="1">
    <source>
        <dbReference type="EMBL" id="GAA3980074.1"/>
    </source>
</evidence>
<sequence>MNTSSLEITEREYCIKLSKDAFDLSLVHQLIKRIQAEAFFFKRAESEELDILSKRTTREELEGYDYLGDK</sequence>
<dbReference type="RefSeq" id="WP_316761366.1">
    <property type="nucleotide sequence ID" value="NZ_BAABAK010000019.1"/>
</dbReference>
<keyword evidence="2" id="KW-1185">Reference proteome</keyword>
<accession>A0ABP7QCM8</accession>
<name>A0ABP7QCM8_9SPHI</name>
<organism evidence="1 2">
    <name type="scientific">Pedobacter ginsengiterrae</name>
    <dbReference type="NCBI Taxonomy" id="871696"/>
    <lineage>
        <taxon>Bacteria</taxon>
        <taxon>Pseudomonadati</taxon>
        <taxon>Bacteroidota</taxon>
        <taxon>Sphingobacteriia</taxon>
        <taxon>Sphingobacteriales</taxon>
        <taxon>Sphingobacteriaceae</taxon>
        <taxon>Pedobacter</taxon>
    </lineage>
</organism>
<gene>
    <name evidence="1" type="ORF">GCM10022246_35150</name>
</gene>
<evidence type="ECO:0000313" key="2">
    <source>
        <dbReference type="Proteomes" id="UP001501081"/>
    </source>
</evidence>
<protein>
    <submittedName>
        <fullName evidence="1">Uncharacterized protein</fullName>
    </submittedName>
</protein>